<dbReference type="EMBL" id="JAAGAX010000014">
    <property type="protein sequence ID" value="KAF2292841.1"/>
    <property type="molecule type" value="Genomic_DNA"/>
</dbReference>
<feature type="signal peptide" evidence="4">
    <location>
        <begin position="1"/>
        <end position="22"/>
    </location>
</feature>
<organism evidence="5 6">
    <name type="scientific">Hevea brasiliensis</name>
    <name type="common">Para rubber tree</name>
    <name type="synonym">Siphonia brasiliensis</name>
    <dbReference type="NCBI Taxonomy" id="3981"/>
    <lineage>
        <taxon>Eukaryota</taxon>
        <taxon>Viridiplantae</taxon>
        <taxon>Streptophyta</taxon>
        <taxon>Embryophyta</taxon>
        <taxon>Tracheophyta</taxon>
        <taxon>Spermatophyta</taxon>
        <taxon>Magnoliopsida</taxon>
        <taxon>eudicotyledons</taxon>
        <taxon>Gunneridae</taxon>
        <taxon>Pentapetalae</taxon>
        <taxon>rosids</taxon>
        <taxon>fabids</taxon>
        <taxon>Malpighiales</taxon>
        <taxon>Euphorbiaceae</taxon>
        <taxon>Crotonoideae</taxon>
        <taxon>Micrandreae</taxon>
        <taxon>Hevea</taxon>
    </lineage>
</organism>
<keyword evidence="4" id="KW-0732">Signal</keyword>
<dbReference type="AlphaFoldDB" id="A0A6A6KV48"/>
<feature type="chain" id="PRO_5025378703" evidence="4">
    <location>
        <begin position="23"/>
        <end position="563"/>
    </location>
</feature>
<evidence type="ECO:0000256" key="3">
    <source>
        <dbReference type="ARBA" id="ARBA00023315"/>
    </source>
</evidence>
<name>A0A6A6KV48_HEVBR</name>
<dbReference type="Gene3D" id="3.30.559.10">
    <property type="entry name" value="Chloramphenicol acetyltransferase-like domain"/>
    <property type="match status" value="2"/>
</dbReference>
<dbReference type="InterPro" id="IPR023213">
    <property type="entry name" value="CAT-like_dom_sf"/>
</dbReference>
<comment type="similarity">
    <text evidence="1">Belongs to the plant acyltransferase family.</text>
</comment>
<keyword evidence="2" id="KW-0808">Transferase</keyword>
<dbReference type="Pfam" id="PF02458">
    <property type="entry name" value="Transferase"/>
    <property type="match status" value="1"/>
</dbReference>
<evidence type="ECO:0000313" key="5">
    <source>
        <dbReference type="EMBL" id="KAF2292841.1"/>
    </source>
</evidence>
<gene>
    <name evidence="5" type="ORF">GH714_029295</name>
</gene>
<dbReference type="GO" id="GO:0016746">
    <property type="term" value="F:acyltransferase activity"/>
    <property type="evidence" value="ECO:0007669"/>
    <property type="project" value="UniProtKB-KW"/>
</dbReference>
<proteinExistence type="inferred from homology"/>
<dbReference type="PANTHER" id="PTHR31623:SF118">
    <property type="entry name" value="BAHD ACYLTRANSFERASE"/>
    <property type="match status" value="1"/>
</dbReference>
<reference evidence="5 6" key="1">
    <citation type="journal article" date="2020" name="Mol. Plant">
        <title>The Chromosome-Based Rubber Tree Genome Provides New Insights into Spurge Genome Evolution and Rubber Biosynthesis.</title>
        <authorList>
            <person name="Liu J."/>
            <person name="Shi C."/>
            <person name="Shi C.C."/>
            <person name="Li W."/>
            <person name="Zhang Q.J."/>
            <person name="Zhang Y."/>
            <person name="Li K."/>
            <person name="Lu H.F."/>
            <person name="Shi C."/>
            <person name="Zhu S.T."/>
            <person name="Xiao Z.Y."/>
            <person name="Nan H."/>
            <person name="Yue Y."/>
            <person name="Zhu X.G."/>
            <person name="Wu Y."/>
            <person name="Hong X.N."/>
            <person name="Fan G.Y."/>
            <person name="Tong Y."/>
            <person name="Zhang D."/>
            <person name="Mao C.L."/>
            <person name="Liu Y.L."/>
            <person name="Hao S.J."/>
            <person name="Liu W.Q."/>
            <person name="Lv M.Q."/>
            <person name="Zhang H.B."/>
            <person name="Liu Y."/>
            <person name="Hu-Tang G.R."/>
            <person name="Wang J.P."/>
            <person name="Wang J.H."/>
            <person name="Sun Y.H."/>
            <person name="Ni S.B."/>
            <person name="Chen W.B."/>
            <person name="Zhang X.C."/>
            <person name="Jiao Y.N."/>
            <person name="Eichler E.E."/>
            <person name="Li G.H."/>
            <person name="Liu X."/>
            <person name="Gao L.Z."/>
        </authorList>
    </citation>
    <scope>NUCLEOTIDE SEQUENCE [LARGE SCALE GENOMIC DNA]</scope>
    <source>
        <strain evidence="6">cv. GT1</strain>
        <tissue evidence="5">Leaf</tissue>
    </source>
</reference>
<evidence type="ECO:0000313" key="6">
    <source>
        <dbReference type="Proteomes" id="UP000467840"/>
    </source>
</evidence>
<accession>A0A6A6KV48</accession>
<comment type="caution">
    <text evidence="5">The sequence shown here is derived from an EMBL/GenBank/DDBJ whole genome shotgun (WGS) entry which is preliminary data.</text>
</comment>
<dbReference type="Proteomes" id="UP000467840">
    <property type="component" value="Chromosome 13"/>
</dbReference>
<keyword evidence="3" id="KW-0012">Acyltransferase</keyword>
<evidence type="ECO:0000256" key="4">
    <source>
        <dbReference type="SAM" id="SignalP"/>
    </source>
</evidence>
<evidence type="ECO:0000256" key="2">
    <source>
        <dbReference type="ARBA" id="ARBA00022679"/>
    </source>
</evidence>
<protein>
    <submittedName>
        <fullName evidence="5">Uncharacterized protein</fullName>
    </submittedName>
</protein>
<dbReference type="PANTHER" id="PTHR31623">
    <property type="entry name" value="F21J9.9"/>
    <property type="match status" value="1"/>
</dbReference>
<sequence length="563" mass="63593">MVSSSDLMVIVDLIIMDIMVMGQVYGCNTVCGMSVDHHAVSHKVSGEGLVVQSLTVNVRKIFADVDPELFEECLKQFQEDEARAEDMKVNTKPQEHLEEIAARKAAGAKRRLLSFKKERIQFLCCCSPIFSGCQSQDSQGKHLWSNGVDMPFAHGDHIYKICPRIYVPLVFFYPENDHTIAINDHNPETDIVHKSTVLKSSLSAALSLHYPLAGRIGDDFTIDCRDDGVIFLEAKAKCELSDILNHPREETLKLLFPDGLWYKDSILSSPLVVQITYFECGGISIAVCMCHKILDMTSMCSFINDWASLARNSGQEIRPEFNIGSSYPAVNLPIMKPPRKVNCASRRLVFDASDIAKLKAIVANEVKNPTRVEVVTALLYKCAISASKASSGSLKPTVSHHAMNLRTRVFSPLSERCSGNLIGFYPVSTMEDDREIEFFWLVKRLRQEKTQFSNTCSSETLSGKELCLFILESVKWLRGNYPCNGKDQEVYLFTSWCMFPLYEADFGWGKPEWMTTLCWEEKNFIIVMDKREGDGIEAFVTLEEEAMAMFEHDKELLDFASIY</sequence>
<keyword evidence="6" id="KW-1185">Reference proteome</keyword>
<evidence type="ECO:0000256" key="1">
    <source>
        <dbReference type="ARBA" id="ARBA00009861"/>
    </source>
</evidence>